<accession>A0A834XAM7</accession>
<dbReference type="InterPro" id="IPR036047">
    <property type="entry name" value="F-box-like_dom_sf"/>
</dbReference>
<evidence type="ECO:0000313" key="3">
    <source>
        <dbReference type="Proteomes" id="UP000634136"/>
    </source>
</evidence>
<dbReference type="PANTHER" id="PTHR31672:SF13">
    <property type="entry name" value="F-BOX PROTEIN CPR30-LIKE"/>
    <property type="match status" value="1"/>
</dbReference>
<sequence>MFSNGINILEELVINIISRVDVKSCIEMKLVSKDWNRSISSSEFDEQHGKNNRDSSSSSTFIVLRHCYAGDSNESAANMIVCVRRFQSRRSWPLCFFNSVTRQYKEIQDFQRHVHAGTTLYRFFYSMEEDDYFVILLYQNKSDQNNICMMKYSLKSATLTNPKQTICPVSMMTSMTLHIDRYLVWISKRLHNNWLCPEALFVYDTHNDSFKHIPVASSGS</sequence>
<reference evidence="2" key="1">
    <citation type="submission" date="2020-09" db="EMBL/GenBank/DDBJ databases">
        <title>Genome-Enabled Discovery of Anthraquinone Biosynthesis in Senna tora.</title>
        <authorList>
            <person name="Kang S.-H."/>
            <person name="Pandey R.P."/>
            <person name="Lee C.-M."/>
            <person name="Sim J.-S."/>
            <person name="Jeong J.-T."/>
            <person name="Choi B.-S."/>
            <person name="Jung M."/>
            <person name="Ginzburg D."/>
            <person name="Zhao K."/>
            <person name="Won S.Y."/>
            <person name="Oh T.-J."/>
            <person name="Yu Y."/>
            <person name="Kim N.-H."/>
            <person name="Lee O.R."/>
            <person name="Lee T.-H."/>
            <person name="Bashyal P."/>
            <person name="Kim T.-S."/>
            <person name="Lee W.-H."/>
            <person name="Kawkins C."/>
            <person name="Kim C.-K."/>
            <person name="Kim J.S."/>
            <person name="Ahn B.O."/>
            <person name="Rhee S.Y."/>
            <person name="Sohng J.K."/>
        </authorList>
    </citation>
    <scope>NUCLEOTIDE SEQUENCE</scope>
    <source>
        <tissue evidence="2">Leaf</tissue>
    </source>
</reference>
<dbReference type="SUPFAM" id="SSF81383">
    <property type="entry name" value="F-box domain"/>
    <property type="match status" value="1"/>
</dbReference>
<gene>
    <name evidence="2" type="ORF">G2W53_003732</name>
</gene>
<name>A0A834XAM7_9FABA</name>
<comment type="caution">
    <text evidence="2">The sequence shown here is derived from an EMBL/GenBank/DDBJ whole genome shotgun (WGS) entry which is preliminary data.</text>
</comment>
<evidence type="ECO:0000313" key="2">
    <source>
        <dbReference type="EMBL" id="KAF7841434.1"/>
    </source>
</evidence>
<dbReference type="Proteomes" id="UP000634136">
    <property type="component" value="Unassembled WGS sequence"/>
</dbReference>
<dbReference type="InterPro" id="IPR001810">
    <property type="entry name" value="F-box_dom"/>
</dbReference>
<proteinExistence type="predicted"/>
<feature type="domain" description="F-box" evidence="1">
    <location>
        <begin position="10"/>
        <end position="45"/>
    </location>
</feature>
<dbReference type="Pfam" id="PF00646">
    <property type="entry name" value="F-box"/>
    <property type="match status" value="1"/>
</dbReference>
<dbReference type="EMBL" id="JAAIUW010000002">
    <property type="protein sequence ID" value="KAF7841434.1"/>
    <property type="molecule type" value="Genomic_DNA"/>
</dbReference>
<dbReference type="AlphaFoldDB" id="A0A834XAM7"/>
<evidence type="ECO:0000259" key="1">
    <source>
        <dbReference type="Pfam" id="PF00646"/>
    </source>
</evidence>
<organism evidence="2 3">
    <name type="scientific">Senna tora</name>
    <dbReference type="NCBI Taxonomy" id="362788"/>
    <lineage>
        <taxon>Eukaryota</taxon>
        <taxon>Viridiplantae</taxon>
        <taxon>Streptophyta</taxon>
        <taxon>Embryophyta</taxon>
        <taxon>Tracheophyta</taxon>
        <taxon>Spermatophyta</taxon>
        <taxon>Magnoliopsida</taxon>
        <taxon>eudicotyledons</taxon>
        <taxon>Gunneridae</taxon>
        <taxon>Pentapetalae</taxon>
        <taxon>rosids</taxon>
        <taxon>fabids</taxon>
        <taxon>Fabales</taxon>
        <taxon>Fabaceae</taxon>
        <taxon>Caesalpinioideae</taxon>
        <taxon>Cassia clade</taxon>
        <taxon>Senna</taxon>
    </lineage>
</organism>
<dbReference type="PANTHER" id="PTHR31672">
    <property type="entry name" value="BNACNNG10540D PROTEIN"/>
    <property type="match status" value="1"/>
</dbReference>
<protein>
    <submittedName>
        <fullName evidence="2">F-box/kelch-repeat protein</fullName>
    </submittedName>
</protein>
<keyword evidence="3" id="KW-1185">Reference proteome</keyword>
<dbReference type="InterPro" id="IPR050796">
    <property type="entry name" value="SCF_F-box_component"/>
</dbReference>